<feature type="transmembrane region" description="Helical" evidence="6">
    <location>
        <begin position="75"/>
        <end position="96"/>
    </location>
</feature>
<evidence type="ECO:0000256" key="2">
    <source>
        <dbReference type="ARBA" id="ARBA00007367"/>
    </source>
</evidence>
<dbReference type="Pfam" id="PF00999">
    <property type="entry name" value="Na_H_Exchanger"/>
    <property type="match status" value="2"/>
</dbReference>
<evidence type="ECO:0000256" key="3">
    <source>
        <dbReference type="ARBA" id="ARBA00022692"/>
    </source>
</evidence>
<feature type="transmembrane region" description="Helical" evidence="6">
    <location>
        <begin position="465"/>
        <end position="485"/>
    </location>
</feature>
<feature type="transmembrane region" description="Helical" evidence="6">
    <location>
        <begin position="542"/>
        <end position="562"/>
    </location>
</feature>
<dbReference type="InterPro" id="IPR038770">
    <property type="entry name" value="Na+/solute_symporter_sf"/>
</dbReference>
<feature type="transmembrane region" description="Helical" evidence="6">
    <location>
        <begin position="333"/>
        <end position="355"/>
    </location>
</feature>
<feature type="transmembrane region" description="Helical" evidence="6">
    <location>
        <begin position="713"/>
        <end position="732"/>
    </location>
</feature>
<sequence>MPIFLLGKLSRIVSHKQVNLVLTSLFVLLSLYGTLVALFARPFISPLIVVNSSIASPNSHNLTLFSSDEQVPDQLVRSLFSLFVLWASALCVGHLFRLAHLPPLFGMLLVGIAFNNISPLRSSLLIRPSWDDFLRKSAFVLILLRCAVGLDHETLRRSFSFCASFGIFSTISEVSAIVCVAHFLFKISLANSVLFGFVLASTSPAVTVPTMIQFQRKRIGTQKGIPTLALASASVDNIFSISAFSIAFSVFSAPSGQSLLTLSLFACIQLFAAFAFGFLTVAAVRWKKDNAKKALRVADSLRLCWDLFFLPLLFVLIGLLFDLSDFTLPLFQNAVTVIAFGIVCRFLSAFLLSLFNDQIHWRERLFFSTIFLPKATVQAALSPMLFHFAEKHSPISPNSKDGTIPPHHFLLQTCILSILLTAPIGQIIIQIAGKTFLAKDEKADELASEEMGKCQRETQTKAKLNSLFCLLFGVPLNSLLIWLLLRRTSNEMRAFSQLLVQTCVVDLLVLILAALVLPVFFVENGIGFDVMAGPLQSLPNPANHFVFMLWFGIFYFSIEGIAVQFIYRYLTICRKVPMDISKYFGLLSVALLFEFSVAAALSISCYPSTDTQLQRIGYPKNSVLALTPAGEQRDGGGRHKLPLALALRCDPSDPFVAGSFLFLLFSDIFLYATIITCALKIHAYLRRQFVEYKLSKWSELNGQITKTLLIQSLLPSVPLLMCALGISATLLAPSAGTLLISAEMLITAPLCWLPVANPLVTIGTVKHFRKEFRSVGRRMLSLMAMRAHSVDEKQQKNAAAPIARHGTIRK</sequence>
<comment type="similarity">
    <text evidence="2">Belongs to the monovalent cation:proton antiporter 1 (CPA1) transporter (TC 2.A.36) family.</text>
</comment>
<evidence type="ECO:0000256" key="1">
    <source>
        <dbReference type="ARBA" id="ARBA00004141"/>
    </source>
</evidence>
<feature type="transmembrane region" description="Helical" evidence="6">
    <location>
        <begin position="409"/>
        <end position="432"/>
    </location>
</feature>
<feature type="transmembrane region" description="Helical" evidence="6">
    <location>
        <begin position="20"/>
        <end position="40"/>
    </location>
</feature>
<evidence type="ECO:0000313" key="9">
    <source>
        <dbReference type="Proteomes" id="UP001620626"/>
    </source>
</evidence>
<feature type="transmembrane region" description="Helical" evidence="6">
    <location>
        <begin position="655"/>
        <end position="679"/>
    </location>
</feature>
<dbReference type="InterPro" id="IPR006153">
    <property type="entry name" value="Cation/H_exchanger_TM"/>
</dbReference>
<feature type="transmembrane region" description="Helical" evidence="6">
    <location>
        <begin position="103"/>
        <end position="121"/>
    </location>
</feature>
<keyword evidence="9" id="KW-1185">Reference proteome</keyword>
<dbReference type="Pfam" id="PF10326">
    <property type="entry name" value="7TM_GPCR_Str"/>
    <property type="match status" value="2"/>
</dbReference>
<protein>
    <recommendedName>
        <fullName evidence="7">Cation/H+ exchanger transmembrane domain-containing protein</fullName>
    </recommendedName>
</protein>
<evidence type="ECO:0000259" key="7">
    <source>
        <dbReference type="Pfam" id="PF00999"/>
    </source>
</evidence>
<evidence type="ECO:0000313" key="8">
    <source>
        <dbReference type="EMBL" id="KAL3110039.1"/>
    </source>
</evidence>
<evidence type="ECO:0000256" key="4">
    <source>
        <dbReference type="ARBA" id="ARBA00022989"/>
    </source>
</evidence>
<dbReference type="PANTHER" id="PTHR31102:SF1">
    <property type="entry name" value="CATION_H+ EXCHANGER DOMAIN-CONTAINING PROTEIN"/>
    <property type="match status" value="1"/>
</dbReference>
<dbReference type="InterPro" id="IPR019428">
    <property type="entry name" value="7TM_GPCR_serpentine_rcpt_Str"/>
</dbReference>
<keyword evidence="3 6" id="KW-0812">Transmembrane</keyword>
<dbReference type="InterPro" id="IPR051843">
    <property type="entry name" value="CPA1_transporter"/>
</dbReference>
<feature type="transmembrane region" description="Helical" evidence="6">
    <location>
        <begin position="497"/>
        <end position="522"/>
    </location>
</feature>
<keyword evidence="4 6" id="KW-1133">Transmembrane helix</keyword>
<dbReference type="PANTHER" id="PTHR31102">
    <property type="match status" value="1"/>
</dbReference>
<comment type="caution">
    <text evidence="8">The sequence shown here is derived from an EMBL/GenBank/DDBJ whole genome shotgun (WGS) entry which is preliminary data.</text>
</comment>
<feature type="domain" description="Cation/H+ exchanger transmembrane" evidence="7">
    <location>
        <begin position="89"/>
        <end position="284"/>
    </location>
</feature>
<feature type="transmembrane region" description="Helical" evidence="6">
    <location>
        <begin position="738"/>
        <end position="760"/>
    </location>
</feature>
<dbReference type="GO" id="GO:0016020">
    <property type="term" value="C:membrane"/>
    <property type="evidence" value="ECO:0007669"/>
    <property type="project" value="UniProtKB-SubCell"/>
</dbReference>
<dbReference type="Gene3D" id="1.20.1530.20">
    <property type="match status" value="1"/>
</dbReference>
<feature type="domain" description="Cation/H+ exchanger transmembrane" evidence="7">
    <location>
        <begin position="297"/>
        <end position="427"/>
    </location>
</feature>
<evidence type="ECO:0000256" key="5">
    <source>
        <dbReference type="ARBA" id="ARBA00023136"/>
    </source>
</evidence>
<feature type="transmembrane region" description="Helical" evidence="6">
    <location>
        <begin position="303"/>
        <end position="321"/>
    </location>
</feature>
<evidence type="ECO:0000256" key="6">
    <source>
        <dbReference type="SAM" id="Phobius"/>
    </source>
</evidence>
<keyword evidence="5 6" id="KW-0472">Membrane</keyword>
<reference evidence="8 9" key="1">
    <citation type="submission" date="2024-10" db="EMBL/GenBank/DDBJ databases">
        <authorList>
            <person name="Kim D."/>
        </authorList>
    </citation>
    <scope>NUCLEOTIDE SEQUENCE [LARGE SCALE GENOMIC DNA]</scope>
    <source>
        <strain evidence="8">BH-2024</strain>
    </source>
</reference>
<dbReference type="Proteomes" id="UP001620626">
    <property type="component" value="Unassembled WGS sequence"/>
</dbReference>
<gene>
    <name evidence="8" type="ORF">niasHT_015642</name>
</gene>
<feature type="transmembrane region" description="Helical" evidence="6">
    <location>
        <begin position="583"/>
        <end position="603"/>
    </location>
</feature>
<dbReference type="EMBL" id="JBICBT010000549">
    <property type="protein sequence ID" value="KAL3110039.1"/>
    <property type="molecule type" value="Genomic_DNA"/>
</dbReference>
<accession>A0ABD2L4F2</accession>
<proteinExistence type="inferred from homology"/>
<comment type="subcellular location">
    <subcellularLocation>
        <location evidence="1">Membrane</location>
        <topology evidence="1">Multi-pass membrane protein</topology>
    </subcellularLocation>
</comment>
<organism evidence="8 9">
    <name type="scientific">Heterodera trifolii</name>
    <dbReference type="NCBI Taxonomy" id="157864"/>
    <lineage>
        <taxon>Eukaryota</taxon>
        <taxon>Metazoa</taxon>
        <taxon>Ecdysozoa</taxon>
        <taxon>Nematoda</taxon>
        <taxon>Chromadorea</taxon>
        <taxon>Rhabditida</taxon>
        <taxon>Tylenchina</taxon>
        <taxon>Tylenchomorpha</taxon>
        <taxon>Tylenchoidea</taxon>
        <taxon>Heteroderidae</taxon>
        <taxon>Heteroderinae</taxon>
        <taxon>Heterodera</taxon>
    </lineage>
</organism>
<feature type="transmembrane region" description="Helical" evidence="6">
    <location>
        <begin position="260"/>
        <end position="282"/>
    </location>
</feature>
<feature type="transmembrane region" description="Helical" evidence="6">
    <location>
        <begin position="162"/>
        <end position="185"/>
    </location>
</feature>
<dbReference type="AlphaFoldDB" id="A0ABD2L4F2"/>
<dbReference type="SUPFAM" id="SSF81321">
    <property type="entry name" value="Family A G protein-coupled receptor-like"/>
    <property type="match status" value="1"/>
</dbReference>
<feature type="transmembrane region" description="Helical" evidence="6">
    <location>
        <begin position="191"/>
        <end position="212"/>
    </location>
</feature>
<name>A0ABD2L4F2_9BILA</name>
<dbReference type="Gene3D" id="1.20.1070.10">
    <property type="entry name" value="Rhodopsin 7-helix transmembrane proteins"/>
    <property type="match status" value="1"/>
</dbReference>